<evidence type="ECO:0000313" key="2">
    <source>
        <dbReference type="EMBL" id="OAD21376.1"/>
    </source>
</evidence>
<proteinExistence type="predicted"/>
<protein>
    <submittedName>
        <fullName evidence="2">Uncharacterized protein</fullName>
    </submittedName>
</protein>
<reference evidence="2 3" key="1">
    <citation type="submission" date="2016-05" db="EMBL/GenBank/DDBJ databases">
        <title>Single-cell genome of chain-forming Candidatus Thiomargarita nelsonii and comparison to other large sulfur-oxidizing bacteria.</title>
        <authorList>
            <person name="Winkel M."/>
            <person name="Salman V."/>
            <person name="Woyke T."/>
            <person name="Schulz-Vogt H."/>
            <person name="Richter M."/>
            <person name="Flood B."/>
            <person name="Bailey J."/>
            <person name="Amann R."/>
            <person name="Mussmann M."/>
        </authorList>
    </citation>
    <scope>NUCLEOTIDE SEQUENCE [LARGE SCALE GENOMIC DNA]</scope>
    <source>
        <strain evidence="2 3">THI036</strain>
    </source>
</reference>
<evidence type="ECO:0000313" key="3">
    <source>
        <dbReference type="Proteomes" id="UP000076962"/>
    </source>
</evidence>
<sequence>MCLRGAKHLINGFFQLLCLAFFLLNDFFYIAKFNTFNRNDFLQFLFIKQF</sequence>
<keyword evidence="1" id="KW-0812">Transmembrane</keyword>
<name>A0A176S0A4_9GAMM</name>
<organism evidence="2 3">
    <name type="scientific">Candidatus Thiomargarita nelsonii</name>
    <dbReference type="NCBI Taxonomy" id="1003181"/>
    <lineage>
        <taxon>Bacteria</taxon>
        <taxon>Pseudomonadati</taxon>
        <taxon>Pseudomonadota</taxon>
        <taxon>Gammaproteobacteria</taxon>
        <taxon>Thiotrichales</taxon>
        <taxon>Thiotrichaceae</taxon>
        <taxon>Thiomargarita</taxon>
    </lineage>
</organism>
<dbReference type="EMBL" id="LUTY01001676">
    <property type="protein sequence ID" value="OAD21376.1"/>
    <property type="molecule type" value="Genomic_DNA"/>
</dbReference>
<keyword evidence="3" id="KW-1185">Reference proteome</keyword>
<feature type="transmembrane region" description="Helical" evidence="1">
    <location>
        <begin position="12"/>
        <end position="31"/>
    </location>
</feature>
<accession>A0A176S0A4</accession>
<evidence type="ECO:0000256" key="1">
    <source>
        <dbReference type="SAM" id="Phobius"/>
    </source>
</evidence>
<comment type="caution">
    <text evidence="2">The sequence shown here is derived from an EMBL/GenBank/DDBJ whole genome shotgun (WGS) entry which is preliminary data.</text>
</comment>
<keyword evidence="1" id="KW-0472">Membrane</keyword>
<keyword evidence="1" id="KW-1133">Transmembrane helix</keyword>
<dbReference type="AlphaFoldDB" id="A0A176S0A4"/>
<gene>
    <name evidence="2" type="ORF">THIOM_002858</name>
</gene>
<dbReference type="Proteomes" id="UP000076962">
    <property type="component" value="Unassembled WGS sequence"/>
</dbReference>